<organism evidence="5 8">
    <name type="scientific">Saccharopolyspora kobensis</name>
    <dbReference type="NCBI Taxonomy" id="146035"/>
    <lineage>
        <taxon>Bacteria</taxon>
        <taxon>Bacillati</taxon>
        <taxon>Actinomycetota</taxon>
        <taxon>Actinomycetes</taxon>
        <taxon>Pseudonocardiales</taxon>
        <taxon>Pseudonocardiaceae</taxon>
        <taxon>Saccharopolyspora</taxon>
    </lineage>
</organism>
<dbReference type="GO" id="GO:0030655">
    <property type="term" value="P:beta-lactam antibiotic catabolic process"/>
    <property type="evidence" value="ECO:0007669"/>
    <property type="project" value="InterPro"/>
</dbReference>
<feature type="domain" description="Beta-lactamase class A catalytic" evidence="4">
    <location>
        <begin position="55"/>
        <end position="285"/>
    </location>
</feature>
<dbReference type="PROSITE" id="PS51318">
    <property type="entry name" value="TAT"/>
    <property type="match status" value="1"/>
</dbReference>
<reference evidence="5" key="2">
    <citation type="submission" date="2016-10" db="EMBL/GenBank/DDBJ databases">
        <authorList>
            <person name="de Groot N.N."/>
        </authorList>
    </citation>
    <scope>NUCLEOTIDE SEQUENCE [LARGE SCALE GENOMIC DNA]</scope>
    <source>
        <strain evidence="5">ATCC 20501</strain>
    </source>
</reference>
<dbReference type="GO" id="GO:0008800">
    <property type="term" value="F:beta-lactamase activity"/>
    <property type="evidence" value="ECO:0007669"/>
    <property type="project" value="InterPro"/>
</dbReference>
<evidence type="ECO:0000313" key="7">
    <source>
        <dbReference type="Proteomes" id="UP000199690"/>
    </source>
</evidence>
<evidence type="ECO:0000313" key="6">
    <source>
        <dbReference type="EMBL" id="SFE98698.1"/>
    </source>
</evidence>
<accession>A0A1H6DP52</accession>
<dbReference type="SMR" id="A0A1H6DP52"/>
<dbReference type="GO" id="GO:0046677">
    <property type="term" value="P:response to antibiotic"/>
    <property type="evidence" value="ECO:0007669"/>
    <property type="project" value="InterPro"/>
</dbReference>
<evidence type="ECO:0000313" key="8">
    <source>
        <dbReference type="Proteomes" id="UP000236729"/>
    </source>
</evidence>
<keyword evidence="7" id="KW-1185">Reference proteome</keyword>
<feature type="chain" id="PRO_5030028632" description="Beta-lactamase" evidence="3">
    <location>
        <begin position="27"/>
        <end position="370"/>
    </location>
</feature>
<protein>
    <recommendedName>
        <fullName evidence="1">Beta-lactamase</fullName>
    </recommendedName>
    <alternativeName>
        <fullName evidence="2">Penicillinase</fullName>
    </alternativeName>
</protein>
<proteinExistence type="predicted"/>
<dbReference type="InterPro" id="IPR006311">
    <property type="entry name" value="TAT_signal"/>
</dbReference>
<dbReference type="SUPFAM" id="SSF56601">
    <property type="entry name" value="beta-lactamase/transpeptidase-like"/>
    <property type="match status" value="1"/>
</dbReference>
<dbReference type="Gene3D" id="3.40.710.10">
    <property type="entry name" value="DD-peptidase/beta-lactamase superfamily"/>
    <property type="match status" value="1"/>
</dbReference>
<dbReference type="PANTHER" id="PTHR35333">
    <property type="entry name" value="BETA-LACTAMASE"/>
    <property type="match status" value="1"/>
</dbReference>
<dbReference type="AlphaFoldDB" id="A0A1H6DP52"/>
<gene>
    <name evidence="5" type="ORF">SAMN02982929_04608</name>
    <name evidence="6" type="ORF">SAMN05216506_11718</name>
</gene>
<dbReference type="EMBL" id="FNVB01000007">
    <property type="protein sequence ID" value="SEG86426.1"/>
    <property type="molecule type" value="Genomic_DNA"/>
</dbReference>
<name>A0A1H6DP52_9PSEU</name>
<dbReference type="Pfam" id="PF13354">
    <property type="entry name" value="Beta-lactamase2"/>
    <property type="match status" value="1"/>
</dbReference>
<reference evidence="7 8" key="1">
    <citation type="submission" date="2016-10" db="EMBL/GenBank/DDBJ databases">
        <authorList>
            <person name="Varghese N."/>
            <person name="Submissions S."/>
        </authorList>
    </citation>
    <scope>NUCLEOTIDE SEQUENCE [LARGE SCALE GENOMIC DNA]</scope>
    <source>
        <strain evidence="8">ATCC 20501</strain>
        <strain evidence="6 7">CGMCC 4.3529</strain>
    </source>
</reference>
<evidence type="ECO:0000259" key="4">
    <source>
        <dbReference type="Pfam" id="PF13354"/>
    </source>
</evidence>
<dbReference type="InterPro" id="IPR045155">
    <property type="entry name" value="Beta-lactam_cat"/>
</dbReference>
<evidence type="ECO:0000313" key="5">
    <source>
        <dbReference type="EMBL" id="SEG86426.1"/>
    </source>
</evidence>
<accession>A0A1I2F1W9</accession>
<dbReference type="InterPro" id="IPR012338">
    <property type="entry name" value="Beta-lactam/transpept-like"/>
</dbReference>
<keyword evidence="3" id="KW-0732">Signal</keyword>
<dbReference type="Proteomes" id="UP000236729">
    <property type="component" value="Unassembled WGS sequence"/>
</dbReference>
<feature type="signal peptide" evidence="3">
    <location>
        <begin position="1"/>
        <end position="26"/>
    </location>
</feature>
<dbReference type="InterPro" id="IPR000871">
    <property type="entry name" value="Beta-lactam_class-A"/>
</dbReference>
<evidence type="ECO:0000256" key="1">
    <source>
        <dbReference type="ARBA" id="ARBA00018879"/>
    </source>
</evidence>
<dbReference type="EMBL" id="FOME01000017">
    <property type="protein sequence ID" value="SFE98698.1"/>
    <property type="molecule type" value="Genomic_DNA"/>
</dbReference>
<dbReference type="Proteomes" id="UP000199690">
    <property type="component" value="Unassembled WGS sequence"/>
</dbReference>
<dbReference type="PANTHER" id="PTHR35333:SF5">
    <property type="entry name" value="CONSERVED LIPOPROTEIN LPQF-RELATED"/>
    <property type="match status" value="1"/>
</dbReference>
<evidence type="ECO:0000256" key="2">
    <source>
        <dbReference type="ARBA" id="ARBA00030171"/>
    </source>
</evidence>
<dbReference type="RefSeq" id="WP_093357861.1">
    <property type="nucleotide sequence ID" value="NZ_FNVB01000007.1"/>
</dbReference>
<evidence type="ECO:0000256" key="3">
    <source>
        <dbReference type="SAM" id="SignalP"/>
    </source>
</evidence>
<sequence>MLLSRRHLLVTAAAVSPLLLAPSALAQPAPAPPDLSTPEGWLAWISAHRDRLGLVLDDGRGNHLQHRPHAAQPLASAVKVVHLAAYATAVAGGRLDPAEQVRVGDWERFYVPTDGFAHVNALQHLGIPTDPTGLRAADPEHRVALDDVVSAMITFSDSAAPDFIRDRLGEPALRKAAAAGGWHRPDIRSMCAEYLFLLPEFAPPAQLPTPARRAWGYRLERRFSTDAALREQVVDRLLQDGLPPHEHQLSWADRTMSSTAAELAALHRAIATDDFPSEAAAVAREHLERPLSGHLPPGVVGIGLKGGSLPGVLTCGLTVRRADGTTASGALLAHGDISPEQLGNGDPGLPLLLAMQQPEWRDRLARALGV</sequence>